<evidence type="ECO:0000313" key="1">
    <source>
        <dbReference type="EMBL" id="OAD23044.1"/>
    </source>
</evidence>
<dbReference type="InterPro" id="IPR002060">
    <property type="entry name" value="Squ/phyt_synthse"/>
</dbReference>
<reference evidence="1 2" key="1">
    <citation type="submission" date="2016-05" db="EMBL/GenBank/DDBJ databases">
        <title>Single-cell genome of chain-forming Candidatus Thiomargarita nelsonii and comparison to other large sulfur-oxidizing bacteria.</title>
        <authorList>
            <person name="Winkel M."/>
            <person name="Salman V."/>
            <person name="Woyke T."/>
            <person name="Schulz-Vogt H."/>
            <person name="Richter M."/>
            <person name="Flood B."/>
            <person name="Bailey J."/>
            <person name="Amann R."/>
            <person name="Mussmann M."/>
        </authorList>
    </citation>
    <scope>NUCLEOTIDE SEQUENCE [LARGE SCALE GENOMIC DNA]</scope>
    <source>
        <strain evidence="1 2">THI036</strain>
    </source>
</reference>
<dbReference type="GO" id="GO:0016740">
    <property type="term" value="F:transferase activity"/>
    <property type="evidence" value="ECO:0007669"/>
    <property type="project" value="UniProtKB-KW"/>
</dbReference>
<dbReference type="Proteomes" id="UP000076962">
    <property type="component" value="Unassembled WGS sequence"/>
</dbReference>
<sequence>MSQHSSDEFYQSHILKGVSRTFALTIPQLSSSNLYKVVSNAYLLCRIADTIEDDPNLTPIQKRQFSQAFIKVVAGEEHPEPLSQALFPLLSDSTLVAEKDLIFNMPRVRNKC</sequence>
<dbReference type="Gene3D" id="1.10.600.10">
    <property type="entry name" value="Farnesyl Diphosphate Synthase"/>
    <property type="match status" value="1"/>
</dbReference>
<accession>A0A176S523</accession>
<protein>
    <submittedName>
        <fullName evidence="1">Squalene/phytoene synthase</fullName>
        <ecNumber evidence="1">2.5.1.-</ecNumber>
    </submittedName>
</protein>
<keyword evidence="1" id="KW-0808">Transferase</keyword>
<dbReference type="EMBL" id="LUTY01000587">
    <property type="protein sequence ID" value="OAD23044.1"/>
    <property type="molecule type" value="Genomic_DNA"/>
</dbReference>
<organism evidence="1 2">
    <name type="scientific">Candidatus Thiomargarita nelsonii</name>
    <dbReference type="NCBI Taxonomy" id="1003181"/>
    <lineage>
        <taxon>Bacteria</taxon>
        <taxon>Pseudomonadati</taxon>
        <taxon>Pseudomonadota</taxon>
        <taxon>Gammaproteobacteria</taxon>
        <taxon>Thiotrichales</taxon>
        <taxon>Thiotrichaceae</taxon>
        <taxon>Thiomargarita</taxon>
    </lineage>
</organism>
<proteinExistence type="predicted"/>
<dbReference type="Pfam" id="PF00494">
    <property type="entry name" value="SQS_PSY"/>
    <property type="match status" value="1"/>
</dbReference>
<evidence type="ECO:0000313" key="2">
    <source>
        <dbReference type="Proteomes" id="UP000076962"/>
    </source>
</evidence>
<keyword evidence="2" id="KW-1185">Reference proteome</keyword>
<comment type="caution">
    <text evidence="1">The sequence shown here is derived from an EMBL/GenBank/DDBJ whole genome shotgun (WGS) entry which is preliminary data.</text>
</comment>
<gene>
    <name evidence="1" type="ORF">THIOM_001128</name>
</gene>
<name>A0A176S523_9GAMM</name>
<dbReference type="InterPro" id="IPR008949">
    <property type="entry name" value="Isoprenoid_synthase_dom_sf"/>
</dbReference>
<dbReference type="SUPFAM" id="SSF48576">
    <property type="entry name" value="Terpenoid synthases"/>
    <property type="match status" value="1"/>
</dbReference>
<dbReference type="AlphaFoldDB" id="A0A176S523"/>
<dbReference type="EC" id="2.5.1.-" evidence="1"/>